<dbReference type="PANTHER" id="PTHR30389:SF0">
    <property type="entry name" value="FUMARATE HYDRATASE CLASS I, AEROBIC"/>
    <property type="match status" value="1"/>
</dbReference>
<sequence>MAIFLKFNRNINYVKSINFGKKLNFSILSTKIIKSRRMFQNPCQNCKCRSSNSPLNCYNRDFSTSNNLPVEFNSKFVEVFPKSSQNGSESLVKFKRLDDLSNLLRVTESNLLKSDGTNVKFLNVPPEVLTGLTSLAFSEIMHFLRTEHLAQLRKVFDDPESSDNDRFVSMQLLKNACISAGKVLPGCQDTGTAIVIGKRGNFIFSENDANSITKGVYDSYMNKNFRYSQMSALSMYEEVNTKCNLPAQVELYSQDGTDYEFLFIAKGGGSANKTFLYQQTKSVLNEKMLVDFLMDQIKTIGTSACPPYHLAIVIGGLSSEMTLKTVKLASCKYLDTLPTQGNTFGNAFRDLNFENTILQKTREIGIGAQFGGKYFCHDVRVIRLPRHGASCPIGIGVSCSADRQVLAKINPTGVYLEELEHDPAQFLPTVKLDAPDAGEIMIDLSIGMEKVLEQVRKFPVKTRLLLNGPLIVARDIAHAMIVEQLDKTGQLPQYIKDFPIYYAGPAKRPDGYVSGSFGPTTAGRMDSYASKLMEHGASLITLAKGNRSRSFVNACKKFGGVYLGSVGGPAALIAEDCIESVEVIDFPQLGMEAVHKIIVKNFPAFVVVDAKGNDFYAQWSH</sequence>
<evidence type="ECO:0000256" key="5">
    <source>
        <dbReference type="ARBA" id="ARBA00012921"/>
    </source>
</evidence>
<dbReference type="InterPro" id="IPR004646">
    <property type="entry name" value="Fe-S_hydro-lyase_TtdA-typ_cat"/>
</dbReference>
<gene>
    <name evidence="14" type="ordered locus">TP03_0078</name>
</gene>
<comment type="subunit">
    <text evidence="4">Homodimer.</text>
</comment>
<dbReference type="EMBL" id="AAGK01000005">
    <property type="protein sequence ID" value="EAN30814.1"/>
    <property type="molecule type" value="Genomic_DNA"/>
</dbReference>
<dbReference type="Pfam" id="PF05683">
    <property type="entry name" value="Fumerase_C"/>
    <property type="match status" value="1"/>
</dbReference>
<dbReference type="InParanoid" id="Q4N0N8"/>
<dbReference type="Proteomes" id="UP000001949">
    <property type="component" value="Unassembled WGS sequence"/>
</dbReference>
<comment type="caution">
    <text evidence="14">The sequence shown here is derived from an EMBL/GenBank/DDBJ whole genome shotgun (WGS) entry which is preliminary data.</text>
</comment>
<evidence type="ECO:0000256" key="9">
    <source>
        <dbReference type="ARBA" id="ARBA00023004"/>
    </source>
</evidence>
<dbReference type="GeneID" id="3500408"/>
<dbReference type="NCBIfam" id="TIGR00723">
    <property type="entry name" value="ttdB_fumA_fumB"/>
    <property type="match status" value="1"/>
</dbReference>
<organism evidence="14 15">
    <name type="scientific">Theileria parva</name>
    <name type="common">East coast fever infection agent</name>
    <dbReference type="NCBI Taxonomy" id="5875"/>
    <lineage>
        <taxon>Eukaryota</taxon>
        <taxon>Sar</taxon>
        <taxon>Alveolata</taxon>
        <taxon>Apicomplexa</taxon>
        <taxon>Aconoidasida</taxon>
        <taxon>Piroplasmida</taxon>
        <taxon>Theileriidae</taxon>
        <taxon>Theileria</taxon>
    </lineage>
</organism>
<dbReference type="GO" id="GO:0006099">
    <property type="term" value="P:tricarboxylic acid cycle"/>
    <property type="evidence" value="ECO:0007669"/>
    <property type="project" value="UniProtKB-KW"/>
</dbReference>
<dbReference type="AlphaFoldDB" id="Q4N0N8"/>
<keyword evidence="11 14" id="KW-0456">Lyase</keyword>
<evidence type="ECO:0000259" key="13">
    <source>
        <dbReference type="Pfam" id="PF05683"/>
    </source>
</evidence>
<dbReference type="EC" id="4.2.1.2" evidence="5"/>
<evidence type="ECO:0000256" key="8">
    <source>
        <dbReference type="ARBA" id="ARBA00022723"/>
    </source>
</evidence>
<evidence type="ECO:0000256" key="1">
    <source>
        <dbReference type="ARBA" id="ARBA00001966"/>
    </source>
</evidence>
<dbReference type="InterPro" id="IPR004647">
    <property type="entry name" value="Fe-S_hydro-lyase_TtdB-typ_cat"/>
</dbReference>
<protein>
    <recommendedName>
        <fullName evidence="5">fumarate hydratase</fullName>
        <ecNumber evidence="5">4.2.1.2</ecNumber>
    </recommendedName>
</protein>
<keyword evidence="9" id="KW-0408">Iron</keyword>
<dbReference type="VEuPathDB" id="PiroplasmaDB:TpMuguga_03g00078"/>
<dbReference type="STRING" id="5875.Q4N0N8"/>
<evidence type="ECO:0000259" key="12">
    <source>
        <dbReference type="Pfam" id="PF05681"/>
    </source>
</evidence>
<accession>Q4N0N8</accession>
<dbReference type="Pfam" id="PF05681">
    <property type="entry name" value="Fumerase"/>
    <property type="match status" value="1"/>
</dbReference>
<dbReference type="InterPro" id="IPR051208">
    <property type="entry name" value="Class-I_Fumarase/Tartrate_DH"/>
</dbReference>
<comment type="similarity">
    <text evidence="3">Belongs to the class-I fumarase family.</text>
</comment>
<dbReference type="GO" id="GO:0051539">
    <property type="term" value="F:4 iron, 4 sulfur cluster binding"/>
    <property type="evidence" value="ECO:0007669"/>
    <property type="project" value="UniProtKB-KW"/>
</dbReference>
<dbReference type="FunCoup" id="Q4N0N8">
    <property type="interactions" value="29"/>
</dbReference>
<feature type="domain" description="Fe-S hydro-lyase tartrate dehydratase alpha-type catalytic" evidence="12">
    <location>
        <begin position="135"/>
        <end position="406"/>
    </location>
</feature>
<keyword evidence="15" id="KW-1185">Reference proteome</keyword>
<dbReference type="KEGG" id="tpv:TP03_0078"/>
<dbReference type="InterPro" id="IPR036660">
    <property type="entry name" value="Fe-S_hydroAse_TtdB_cat_sf"/>
</dbReference>
<dbReference type="PANTHER" id="PTHR30389">
    <property type="entry name" value="FUMARATE HYDRATASE-RELATED"/>
    <property type="match status" value="1"/>
</dbReference>
<evidence type="ECO:0000256" key="3">
    <source>
        <dbReference type="ARBA" id="ARBA00008876"/>
    </source>
</evidence>
<dbReference type="PIRSF" id="PIRSF001394">
    <property type="entry name" value="Fe_dep_fumar_hy"/>
    <property type="match status" value="1"/>
</dbReference>
<dbReference type="GO" id="GO:0046872">
    <property type="term" value="F:metal ion binding"/>
    <property type="evidence" value="ECO:0007669"/>
    <property type="project" value="UniProtKB-KW"/>
</dbReference>
<proteinExistence type="inferred from homology"/>
<dbReference type="InterPro" id="IPR011167">
    <property type="entry name" value="Fe_dep_fumarate_hydratase"/>
</dbReference>
<reference evidence="14 15" key="1">
    <citation type="journal article" date="2005" name="Science">
        <title>Genome sequence of Theileria parva, a bovine pathogen that transforms lymphocytes.</title>
        <authorList>
            <person name="Gardner M.J."/>
            <person name="Bishop R."/>
            <person name="Shah T."/>
            <person name="de Villiers E.P."/>
            <person name="Carlton J.M."/>
            <person name="Hall N."/>
            <person name="Ren Q."/>
            <person name="Paulsen I.T."/>
            <person name="Pain A."/>
            <person name="Berriman M."/>
            <person name="Wilson R.J.M."/>
            <person name="Sato S."/>
            <person name="Ralph S.A."/>
            <person name="Mann D.J."/>
            <person name="Xiong Z."/>
            <person name="Shallom S.J."/>
            <person name="Weidman J."/>
            <person name="Jiang L."/>
            <person name="Lynn J."/>
            <person name="Weaver B."/>
            <person name="Shoaibi A."/>
            <person name="Domingo A.R."/>
            <person name="Wasawo D."/>
            <person name="Crabtree J."/>
            <person name="Wortman J.R."/>
            <person name="Haas B."/>
            <person name="Angiuoli S.V."/>
            <person name="Creasy T.H."/>
            <person name="Lu C."/>
            <person name="Suh B."/>
            <person name="Silva J.C."/>
            <person name="Utterback T.R."/>
            <person name="Feldblyum T.V."/>
            <person name="Pertea M."/>
            <person name="Allen J."/>
            <person name="Nierman W.C."/>
            <person name="Taracha E.L.N."/>
            <person name="Salzberg S.L."/>
            <person name="White O.R."/>
            <person name="Fitzhugh H.A."/>
            <person name="Morzaria S."/>
            <person name="Venter J.C."/>
            <person name="Fraser C.M."/>
            <person name="Nene V."/>
        </authorList>
    </citation>
    <scope>NUCLEOTIDE SEQUENCE [LARGE SCALE GENOMIC DNA]</scope>
    <source>
        <strain evidence="14 15">Muguga</strain>
    </source>
</reference>
<dbReference type="eggNOG" id="ENOG502QT04">
    <property type="taxonomic scope" value="Eukaryota"/>
</dbReference>
<keyword evidence="10" id="KW-0411">Iron-sulfur</keyword>
<keyword evidence="7" id="KW-0816">Tricarboxylic acid cycle</keyword>
<name>Q4N0N8_THEPA</name>
<keyword evidence="8" id="KW-0479">Metal-binding</keyword>
<evidence type="ECO:0000313" key="15">
    <source>
        <dbReference type="Proteomes" id="UP000001949"/>
    </source>
</evidence>
<keyword evidence="6" id="KW-0004">4Fe-4S</keyword>
<evidence type="ECO:0000256" key="4">
    <source>
        <dbReference type="ARBA" id="ARBA00011738"/>
    </source>
</evidence>
<dbReference type="OMA" id="AGVLPMC"/>
<comment type="pathway">
    <text evidence="2">Carbohydrate metabolism; tricarboxylic acid cycle; (S)-malate from fumarate: step 1/1.</text>
</comment>
<comment type="cofactor">
    <cofactor evidence="1">
        <name>[4Fe-4S] cluster</name>
        <dbReference type="ChEBI" id="CHEBI:49883"/>
    </cofactor>
</comment>
<feature type="domain" description="Fe-S hydro-lyase tartrate dehydratase beta-type catalytic" evidence="13">
    <location>
        <begin position="413"/>
        <end position="619"/>
    </location>
</feature>
<dbReference type="GO" id="GO:0004333">
    <property type="term" value="F:fumarate hydratase activity"/>
    <property type="evidence" value="ECO:0007669"/>
    <property type="project" value="UniProtKB-EC"/>
</dbReference>
<dbReference type="SUPFAM" id="SSF117457">
    <property type="entry name" value="FumA C-terminal domain-like"/>
    <property type="match status" value="1"/>
</dbReference>
<evidence type="ECO:0000256" key="7">
    <source>
        <dbReference type="ARBA" id="ARBA00022532"/>
    </source>
</evidence>
<evidence type="ECO:0000256" key="6">
    <source>
        <dbReference type="ARBA" id="ARBA00022485"/>
    </source>
</evidence>
<evidence type="ECO:0000256" key="2">
    <source>
        <dbReference type="ARBA" id="ARBA00004859"/>
    </source>
</evidence>
<evidence type="ECO:0000256" key="10">
    <source>
        <dbReference type="ARBA" id="ARBA00023014"/>
    </source>
</evidence>
<evidence type="ECO:0000313" key="14">
    <source>
        <dbReference type="EMBL" id="EAN30814.1"/>
    </source>
</evidence>
<evidence type="ECO:0000256" key="11">
    <source>
        <dbReference type="ARBA" id="ARBA00023239"/>
    </source>
</evidence>
<dbReference type="Gene3D" id="3.20.130.10">
    <property type="entry name" value="Fe-S hydro-lyase, tartrate dehydratase beta-type, catalytic domain"/>
    <property type="match status" value="1"/>
</dbReference>